<dbReference type="STRING" id="36050.A0A1B8AEH6"/>
<dbReference type="OrthoDB" id="5098170at2759"/>
<feature type="compositionally biased region" description="Polar residues" evidence="1">
    <location>
        <begin position="334"/>
        <end position="356"/>
    </location>
</feature>
<name>A0A1B8AEH6_FUSPO</name>
<comment type="caution">
    <text evidence="2">The sequence shown here is derived from an EMBL/GenBank/DDBJ whole genome shotgun (WGS) entry which is preliminary data.</text>
</comment>
<feature type="compositionally biased region" description="Basic and acidic residues" evidence="1">
    <location>
        <begin position="257"/>
        <end position="269"/>
    </location>
</feature>
<feature type="region of interest" description="Disordered" evidence="1">
    <location>
        <begin position="170"/>
        <end position="198"/>
    </location>
</feature>
<gene>
    <name evidence="2" type="ORF">FPOA_10609</name>
</gene>
<accession>A0A1B8AEH6</accession>
<keyword evidence="3" id="KW-1185">Reference proteome</keyword>
<dbReference type="EMBL" id="LYXU01000004">
    <property type="protein sequence ID" value="OBS18883.1"/>
    <property type="molecule type" value="Genomic_DNA"/>
</dbReference>
<dbReference type="AlphaFoldDB" id="A0A1B8AEH6"/>
<evidence type="ECO:0000313" key="2">
    <source>
        <dbReference type="EMBL" id="OBS18883.1"/>
    </source>
</evidence>
<protein>
    <submittedName>
        <fullName evidence="2">Uncharacterized protein</fullName>
    </submittedName>
</protein>
<evidence type="ECO:0000313" key="3">
    <source>
        <dbReference type="Proteomes" id="UP000091967"/>
    </source>
</evidence>
<feature type="compositionally biased region" description="Low complexity" evidence="1">
    <location>
        <begin position="284"/>
        <end position="323"/>
    </location>
</feature>
<sequence length="405" mass="42281">MKVSVIAYGVYLSLPSVSARVISDTCVVVDILPLITVNKSPDGYENEYIRYYSDFFAGGLTTKAYTITQTCPSINCQPPPLETAPPPGFTYAVIQCNACNNSHAQIATLTFPTESFGAYSTSGYLVLPTIDPLASAHTQLNHDKIDHGGHKILGSNRKCIGKCTENHLPFTKVSPGVSPEDKSGSNGGTISSNSSNLPSPAIVEAQAAISVELENQSDSETGDEGQAEVEGEGSADVKDSSDQPGTDRDGEDTDSGTGEKDEKPEKPAEVDSSDSAGNNPDVHSSSSSSLPLKGDTQSDYTSSGDSDDSSNSSDSPDNNGSDSQTVDLSLDRASATSRDTPTSSSNGSNLFANTNTPEEDEDEDKDIRGGSSEEPILVSNATFSKANVFGCTLASIAAMVLGTLL</sequence>
<proteinExistence type="predicted"/>
<evidence type="ECO:0000256" key="1">
    <source>
        <dbReference type="SAM" id="MobiDB-lite"/>
    </source>
</evidence>
<organism evidence="2 3">
    <name type="scientific">Fusarium poae</name>
    <dbReference type="NCBI Taxonomy" id="36050"/>
    <lineage>
        <taxon>Eukaryota</taxon>
        <taxon>Fungi</taxon>
        <taxon>Dikarya</taxon>
        <taxon>Ascomycota</taxon>
        <taxon>Pezizomycotina</taxon>
        <taxon>Sordariomycetes</taxon>
        <taxon>Hypocreomycetidae</taxon>
        <taxon>Hypocreales</taxon>
        <taxon>Nectriaceae</taxon>
        <taxon>Fusarium</taxon>
    </lineage>
</organism>
<feature type="compositionally biased region" description="Basic and acidic residues" evidence="1">
    <location>
        <begin position="235"/>
        <end position="248"/>
    </location>
</feature>
<dbReference type="Proteomes" id="UP000091967">
    <property type="component" value="Unassembled WGS sequence"/>
</dbReference>
<reference evidence="2 3" key="1">
    <citation type="submission" date="2016-06" db="EMBL/GenBank/DDBJ databases">
        <title>Living apart together: crosstalk between the core and supernumerary genomes in a fungal plant pathogen.</title>
        <authorList>
            <person name="Vanheule A."/>
            <person name="Audenaert K."/>
            <person name="Warris S."/>
            <person name="Van De Geest H."/>
            <person name="Schijlen E."/>
            <person name="Hofte M."/>
            <person name="De Saeger S."/>
            <person name="Haesaert G."/>
            <person name="Waalwijk C."/>
            <person name="Van Der Lee T."/>
        </authorList>
    </citation>
    <scope>NUCLEOTIDE SEQUENCE [LARGE SCALE GENOMIC DNA]</scope>
    <source>
        <strain evidence="2 3">2516</strain>
    </source>
</reference>
<feature type="region of interest" description="Disordered" evidence="1">
    <location>
        <begin position="215"/>
        <end position="373"/>
    </location>
</feature>
<feature type="compositionally biased region" description="Polar residues" evidence="1">
    <location>
        <begin position="273"/>
        <end position="283"/>
    </location>
</feature>
<feature type="compositionally biased region" description="Acidic residues" evidence="1">
    <location>
        <begin position="215"/>
        <end position="233"/>
    </location>
</feature>